<dbReference type="SUPFAM" id="SSF110738">
    <property type="entry name" value="Glycerate kinase I"/>
    <property type="match status" value="1"/>
</dbReference>
<organism evidence="5 6">
    <name type="scientific">Atopomonas hussainii</name>
    <dbReference type="NCBI Taxonomy" id="1429083"/>
    <lineage>
        <taxon>Bacteria</taxon>
        <taxon>Pseudomonadati</taxon>
        <taxon>Pseudomonadota</taxon>
        <taxon>Gammaproteobacteria</taxon>
        <taxon>Pseudomonadales</taxon>
        <taxon>Pseudomonadaceae</taxon>
        <taxon>Atopomonas</taxon>
    </lineage>
</organism>
<dbReference type="RefSeq" id="WP_074864694.1">
    <property type="nucleotide sequence ID" value="NZ_FOAS01000002.1"/>
</dbReference>
<dbReference type="GO" id="GO:0031388">
    <property type="term" value="P:organic acid phosphorylation"/>
    <property type="evidence" value="ECO:0007669"/>
    <property type="project" value="UniProtKB-UniRule"/>
</dbReference>
<evidence type="ECO:0000256" key="1">
    <source>
        <dbReference type="ARBA" id="ARBA00006284"/>
    </source>
</evidence>
<keyword evidence="3 4" id="KW-0418">Kinase</keyword>
<name>A0A1H7GQJ8_9GAMM</name>
<proteinExistence type="inferred from homology"/>
<reference evidence="5 6" key="1">
    <citation type="submission" date="2016-10" db="EMBL/GenBank/DDBJ databases">
        <authorList>
            <person name="de Groot N.N."/>
        </authorList>
    </citation>
    <scope>NUCLEOTIDE SEQUENCE [LARGE SCALE GENOMIC DNA]</scope>
    <source>
        <strain evidence="5 6">JCM 19513</strain>
    </source>
</reference>
<comment type="similarity">
    <text evidence="1 4">Belongs to the glycerate kinase type-1 family.</text>
</comment>
<keyword evidence="6" id="KW-1185">Reference proteome</keyword>
<dbReference type="InterPro" id="IPR036129">
    <property type="entry name" value="Glycerate_kinase_sf"/>
</dbReference>
<dbReference type="NCBIfam" id="TIGR00045">
    <property type="entry name" value="glycerate kinase"/>
    <property type="match status" value="1"/>
</dbReference>
<evidence type="ECO:0000256" key="3">
    <source>
        <dbReference type="ARBA" id="ARBA00022777"/>
    </source>
</evidence>
<dbReference type="STRING" id="1429083.GCA_001885685_02924"/>
<dbReference type="Gene3D" id="3.90.1510.10">
    <property type="entry name" value="Glycerate kinase, domain 2"/>
    <property type="match status" value="1"/>
</dbReference>
<evidence type="ECO:0000256" key="2">
    <source>
        <dbReference type="ARBA" id="ARBA00022679"/>
    </source>
</evidence>
<protein>
    <submittedName>
        <fullName evidence="5">Glycerate kinase</fullName>
    </submittedName>
</protein>
<evidence type="ECO:0000313" key="6">
    <source>
        <dbReference type="Proteomes" id="UP000185766"/>
    </source>
</evidence>
<dbReference type="InterPro" id="IPR018197">
    <property type="entry name" value="Glycerate_kinase_RE-like"/>
</dbReference>
<dbReference type="Gene3D" id="3.40.50.10350">
    <property type="entry name" value="Glycerate kinase, domain 1"/>
    <property type="match status" value="1"/>
</dbReference>
<dbReference type="Proteomes" id="UP000185766">
    <property type="component" value="Unassembled WGS sequence"/>
</dbReference>
<dbReference type="PANTHER" id="PTHR21599:SF0">
    <property type="entry name" value="GLYCERATE KINASE"/>
    <property type="match status" value="1"/>
</dbReference>
<evidence type="ECO:0000313" key="5">
    <source>
        <dbReference type="EMBL" id="SEK40433.1"/>
    </source>
</evidence>
<dbReference type="InterPro" id="IPR004381">
    <property type="entry name" value="Glycerate_kinase"/>
</dbReference>
<accession>A0A1H7GQJ8</accession>
<dbReference type="PIRSF" id="PIRSF006078">
    <property type="entry name" value="GlxK"/>
    <property type="match status" value="1"/>
</dbReference>
<evidence type="ECO:0000256" key="4">
    <source>
        <dbReference type="PIRNR" id="PIRNR006078"/>
    </source>
</evidence>
<dbReference type="PANTHER" id="PTHR21599">
    <property type="entry name" value="GLYCERATE KINASE"/>
    <property type="match status" value="1"/>
</dbReference>
<sequence>MRILIACDAFKDSLSAEAANQAIALGWQRARPHDELVLLPMADGGEGSLAVLLSDGQGQAQHCTVEGPLGQPRQAQWGLWPDGLAVIELAEASGIQHIASNERNALTSSSFGTGQLINAALQASARALLITLGGSACNDGGAGILQALGARLLNKHGQPLKRGGAALTQLATLDLTPLPAALKTIPIAIACDVDNPLCGPHGASAVFGPQKGASPAEVAELDSALNHFADVLAQACGRDLRTQPGAGAAGGAAFALLSIAPQATLQAGLSLIAERRQLPEQLQHCDLLITGEGRLDGQSLGGKTPVALARLAQQHGIPCIALCGSLSAEPAQLAAQGITAAFSLCHAPMDLATAIANGAALLSQQAENVARLLTLRETLSP</sequence>
<dbReference type="Pfam" id="PF02595">
    <property type="entry name" value="Gly_kinase"/>
    <property type="match status" value="1"/>
</dbReference>
<dbReference type="InterPro" id="IPR018193">
    <property type="entry name" value="Glyc_kinase_flavodox-like_fold"/>
</dbReference>
<dbReference type="EMBL" id="FOAS01000002">
    <property type="protein sequence ID" value="SEK40433.1"/>
    <property type="molecule type" value="Genomic_DNA"/>
</dbReference>
<dbReference type="AlphaFoldDB" id="A0A1H7GQJ8"/>
<keyword evidence="2 4" id="KW-0808">Transferase</keyword>
<dbReference type="GO" id="GO:0008887">
    <property type="term" value="F:glycerate kinase activity"/>
    <property type="evidence" value="ECO:0007669"/>
    <property type="project" value="UniProtKB-UniRule"/>
</dbReference>
<gene>
    <name evidence="5" type="ORF">SAMN05216214_102158</name>
</gene>